<feature type="transmembrane region" description="Helical" evidence="1">
    <location>
        <begin position="12"/>
        <end position="29"/>
    </location>
</feature>
<reference evidence="2 3" key="2">
    <citation type="journal article" date="2018" name="New Phytol.">
        <title>High intraspecific genome diversity in the model arbuscular mycorrhizal symbiont Rhizophagus irregularis.</title>
        <authorList>
            <person name="Chen E.C.H."/>
            <person name="Morin E."/>
            <person name="Beaudet D."/>
            <person name="Noel J."/>
            <person name="Yildirir G."/>
            <person name="Ndikumana S."/>
            <person name="Charron P."/>
            <person name="St-Onge C."/>
            <person name="Giorgi J."/>
            <person name="Kruger M."/>
            <person name="Marton T."/>
            <person name="Ropars J."/>
            <person name="Grigoriev I.V."/>
            <person name="Hainaut M."/>
            <person name="Henrissat B."/>
            <person name="Roux C."/>
            <person name="Martin F."/>
            <person name="Corradi N."/>
        </authorList>
    </citation>
    <scope>NUCLEOTIDE SEQUENCE [LARGE SCALE GENOMIC DNA]</scope>
    <source>
        <strain evidence="2 3">DAOM 197198</strain>
    </source>
</reference>
<dbReference type="EMBL" id="AUPC02000003">
    <property type="protein sequence ID" value="POG82759.1"/>
    <property type="molecule type" value="Genomic_DNA"/>
</dbReference>
<protein>
    <submittedName>
        <fullName evidence="2">Uncharacterized protein</fullName>
    </submittedName>
</protein>
<evidence type="ECO:0000256" key="1">
    <source>
        <dbReference type="SAM" id="Phobius"/>
    </source>
</evidence>
<organism evidence="2 3">
    <name type="scientific">Rhizophagus irregularis (strain DAOM 181602 / DAOM 197198 / MUCL 43194)</name>
    <name type="common">Arbuscular mycorrhizal fungus</name>
    <name type="synonym">Glomus intraradices</name>
    <dbReference type="NCBI Taxonomy" id="747089"/>
    <lineage>
        <taxon>Eukaryota</taxon>
        <taxon>Fungi</taxon>
        <taxon>Fungi incertae sedis</taxon>
        <taxon>Mucoromycota</taxon>
        <taxon>Glomeromycotina</taxon>
        <taxon>Glomeromycetes</taxon>
        <taxon>Glomerales</taxon>
        <taxon>Glomeraceae</taxon>
        <taxon>Rhizophagus</taxon>
    </lineage>
</organism>
<keyword evidence="1" id="KW-1133">Transmembrane helix</keyword>
<proteinExistence type="predicted"/>
<comment type="caution">
    <text evidence="2">The sequence shown here is derived from an EMBL/GenBank/DDBJ whole genome shotgun (WGS) entry which is preliminary data.</text>
</comment>
<keyword evidence="3" id="KW-1185">Reference proteome</keyword>
<name>A0A2P4QYN4_RHIID</name>
<accession>A0A2P4QYN4</accession>
<dbReference type="Proteomes" id="UP000018888">
    <property type="component" value="Unassembled WGS sequence"/>
</dbReference>
<gene>
    <name evidence="2" type="ORF">GLOIN_2v617377</name>
</gene>
<keyword evidence="1" id="KW-0472">Membrane</keyword>
<feature type="transmembrane region" description="Helical" evidence="1">
    <location>
        <begin position="35"/>
        <end position="58"/>
    </location>
</feature>
<reference evidence="2 3" key="1">
    <citation type="journal article" date="2013" name="Proc. Natl. Acad. Sci. U.S.A.">
        <title>Genome of an arbuscular mycorrhizal fungus provides insight into the oldest plant symbiosis.</title>
        <authorList>
            <person name="Tisserant E."/>
            <person name="Malbreil M."/>
            <person name="Kuo A."/>
            <person name="Kohler A."/>
            <person name="Symeonidi A."/>
            <person name="Balestrini R."/>
            <person name="Charron P."/>
            <person name="Duensing N."/>
            <person name="Frei Dit Frey N."/>
            <person name="Gianinazzi-Pearson V."/>
            <person name="Gilbert L.B."/>
            <person name="Handa Y."/>
            <person name="Herr J.R."/>
            <person name="Hijri M."/>
            <person name="Koul R."/>
            <person name="Kawaguchi M."/>
            <person name="Krajinski F."/>
            <person name="Lammers P.J."/>
            <person name="Masclaux F.G."/>
            <person name="Murat C."/>
            <person name="Morin E."/>
            <person name="Ndikumana S."/>
            <person name="Pagni M."/>
            <person name="Petitpierre D."/>
            <person name="Requena N."/>
            <person name="Rosikiewicz P."/>
            <person name="Riley R."/>
            <person name="Saito K."/>
            <person name="San Clemente H."/>
            <person name="Shapiro H."/>
            <person name="van Tuinen D."/>
            <person name="Becard G."/>
            <person name="Bonfante P."/>
            <person name="Paszkowski U."/>
            <person name="Shachar-Hill Y.Y."/>
            <person name="Tuskan G.A."/>
            <person name="Young P.W."/>
            <person name="Sanders I.R."/>
            <person name="Henrissat B."/>
            <person name="Rensing S.A."/>
            <person name="Grigoriev I.V."/>
            <person name="Corradi N."/>
            <person name="Roux C."/>
            <person name="Martin F."/>
        </authorList>
    </citation>
    <scope>NUCLEOTIDE SEQUENCE [LARGE SCALE GENOMIC DNA]</scope>
    <source>
        <strain evidence="2 3">DAOM 197198</strain>
    </source>
</reference>
<sequence>MRRIHEFTLHLTYIYYNFITQHLCIIYMFKLFKLAIYLLLHFLYSCFTTTISLLYICLY</sequence>
<evidence type="ECO:0000313" key="2">
    <source>
        <dbReference type="EMBL" id="POG82759.1"/>
    </source>
</evidence>
<evidence type="ECO:0000313" key="3">
    <source>
        <dbReference type="Proteomes" id="UP000018888"/>
    </source>
</evidence>
<dbReference type="AlphaFoldDB" id="A0A2P4QYN4"/>
<keyword evidence="1" id="KW-0812">Transmembrane</keyword>